<proteinExistence type="predicted"/>
<dbReference type="AlphaFoldDB" id="A0A2G5V5V9"/>
<gene>
    <name evidence="1" type="primary">Cnig_chr_II.g6619</name>
    <name evidence="1" type="ORF">B9Z55_006619</name>
</gene>
<reference evidence="2" key="1">
    <citation type="submission" date="2017-10" db="EMBL/GenBank/DDBJ databases">
        <title>Rapid genome shrinkage in a self-fertile nematode reveals novel sperm competition proteins.</title>
        <authorList>
            <person name="Yin D."/>
            <person name="Schwarz E.M."/>
            <person name="Thomas C.G."/>
            <person name="Felde R.L."/>
            <person name="Korf I.F."/>
            <person name="Cutter A.D."/>
            <person name="Schartner C.M."/>
            <person name="Ralston E.J."/>
            <person name="Meyer B.J."/>
            <person name="Haag E.S."/>
        </authorList>
    </citation>
    <scope>NUCLEOTIDE SEQUENCE [LARGE SCALE GENOMIC DNA]</scope>
    <source>
        <strain evidence="2">JU1422</strain>
    </source>
</reference>
<organism evidence="1 2">
    <name type="scientific">Caenorhabditis nigoni</name>
    <dbReference type="NCBI Taxonomy" id="1611254"/>
    <lineage>
        <taxon>Eukaryota</taxon>
        <taxon>Metazoa</taxon>
        <taxon>Ecdysozoa</taxon>
        <taxon>Nematoda</taxon>
        <taxon>Chromadorea</taxon>
        <taxon>Rhabditida</taxon>
        <taxon>Rhabditina</taxon>
        <taxon>Rhabditomorpha</taxon>
        <taxon>Rhabditoidea</taxon>
        <taxon>Rhabditidae</taxon>
        <taxon>Peloderinae</taxon>
        <taxon>Caenorhabditis</taxon>
    </lineage>
</organism>
<comment type="caution">
    <text evidence="1">The sequence shown here is derived from an EMBL/GenBank/DDBJ whole genome shotgun (WGS) entry which is preliminary data.</text>
</comment>
<keyword evidence="2" id="KW-1185">Reference proteome</keyword>
<name>A0A2G5V5V9_9PELO</name>
<dbReference type="Proteomes" id="UP000230233">
    <property type="component" value="Chromosome II"/>
</dbReference>
<accession>A0A2G5V5V9</accession>
<dbReference type="EMBL" id="PDUG01000002">
    <property type="protein sequence ID" value="PIC47178.1"/>
    <property type="molecule type" value="Genomic_DNA"/>
</dbReference>
<sequence length="130" mass="14448">MRIRTLTPLASCFSSNSDTNNNMDAQVVATSTFDIMTKEEEEEAFARLRSFSKRLSSATIQSVGGRRRSSLADIVCDVNMVKDSFFQSFVKSTLNVVAIMRKEEKRSAKQLFCDVVGNLHIVCSNHSNGS</sequence>
<evidence type="ECO:0000313" key="2">
    <source>
        <dbReference type="Proteomes" id="UP000230233"/>
    </source>
</evidence>
<evidence type="ECO:0000313" key="1">
    <source>
        <dbReference type="EMBL" id="PIC47178.1"/>
    </source>
</evidence>
<protein>
    <submittedName>
        <fullName evidence="1">Uncharacterized protein</fullName>
    </submittedName>
</protein>